<dbReference type="Pfam" id="PF00498">
    <property type="entry name" value="FHA"/>
    <property type="match status" value="1"/>
</dbReference>
<accession>A0ABR3JG30</accession>
<feature type="compositionally biased region" description="Polar residues" evidence="1">
    <location>
        <begin position="215"/>
        <end position="225"/>
    </location>
</feature>
<dbReference type="SUPFAM" id="SSF49879">
    <property type="entry name" value="SMAD/FHA domain"/>
    <property type="match status" value="1"/>
</dbReference>
<name>A0ABR3JG30_9AGAR</name>
<evidence type="ECO:0000259" key="2">
    <source>
        <dbReference type="PROSITE" id="PS50006"/>
    </source>
</evidence>
<evidence type="ECO:0000313" key="3">
    <source>
        <dbReference type="EMBL" id="KAL0954734.1"/>
    </source>
</evidence>
<feature type="domain" description="FHA" evidence="2">
    <location>
        <begin position="18"/>
        <end position="84"/>
    </location>
</feature>
<feature type="compositionally biased region" description="Basic and acidic residues" evidence="1">
    <location>
        <begin position="167"/>
        <end position="184"/>
    </location>
</feature>
<evidence type="ECO:0000313" key="4">
    <source>
        <dbReference type="Proteomes" id="UP001556367"/>
    </source>
</evidence>
<dbReference type="InterPro" id="IPR000253">
    <property type="entry name" value="FHA_dom"/>
</dbReference>
<feature type="region of interest" description="Disordered" evidence="1">
    <location>
        <begin position="131"/>
        <end position="251"/>
    </location>
</feature>
<protein>
    <recommendedName>
        <fullName evidence="2">FHA domain-containing protein</fullName>
    </recommendedName>
</protein>
<comment type="caution">
    <text evidence="3">The sequence shown here is derived from an EMBL/GenBank/DDBJ whole genome shotgun (WGS) entry which is preliminary data.</text>
</comment>
<dbReference type="Gene3D" id="2.60.200.20">
    <property type="match status" value="1"/>
</dbReference>
<keyword evidence="4" id="KW-1185">Reference proteome</keyword>
<dbReference type="EMBL" id="JASNQZ010000007">
    <property type="protein sequence ID" value="KAL0954734.1"/>
    <property type="molecule type" value="Genomic_DNA"/>
</dbReference>
<feature type="compositionally biased region" description="Pro residues" evidence="1">
    <location>
        <begin position="185"/>
        <end position="194"/>
    </location>
</feature>
<sequence>MPTIRAPLLRLVESVEFIRDGRSSPNGARPEVVKMLRSNGKYQDVTRWFDSKFMSRKHGELLFDPDNGKVYICDGGSASGTWLQTVGPLKKDSFHELKDGDVIIFGAQDDKGKISDSVRVTVKLHYARTLPRRRSTDDSLLKPPRPGHRPNNSDSHMKLPVPTSHANKSDSDLSRKKTSNDLPRKPPVPKPPTPGQNDERKEKKSTPKPPPAIKITSSKGSNKKTAVNKPPAKVTFQDPKKSTAPEKPTITGGSYLQREVWIPWSKGFQVGDGIDALTGESMDSALEDESASLLSSLGPQAAEETAETYILEWQRVHELRDEYEMEATASINVACPAGFGVRYTSTMQQNNSISNLIVQHCVKGRFDPELIARPKLKGSVRELPDHKFREKYGDYYIAGLEKGYSCRITVVCMVRDLTNIESAEIEAKAMVGDFFGLGGRRSESMQQSDKCSFLHATVDTWGYPTAEVHVPALSMDKAFETLQHIRSNPLGTPRLAILRHYSRLEHCALSPHVSTPRKAFDDVYRMRQIYSKLQVALVHPALQEYRAARRAIQSSMEEFSNKRLVILRDTTWNEKRRAEILSQLREAQSSADNLRWRYNFILNVRRSSRKIECRRQADGRYKWECGIMGIAEGRLTLNSKRTVTLPNMKKAFEVDWTSPPTKRSILGSFFAGEPQAMELLTEPAVSATVYAGPSGRSIPPRQPESFDSTFTRRLVDVKMYIVGWTLSCQWNEKKPPEIKVVSKDNGLLKSGLKIELDNSATTTWHCRVTYVLHDKYNFPDLHLGD</sequence>
<dbReference type="PROSITE" id="PS50006">
    <property type="entry name" value="FHA_DOMAIN"/>
    <property type="match status" value="1"/>
</dbReference>
<gene>
    <name evidence="3" type="ORF">HGRIS_003687</name>
</gene>
<evidence type="ECO:0000256" key="1">
    <source>
        <dbReference type="SAM" id="MobiDB-lite"/>
    </source>
</evidence>
<dbReference type="Proteomes" id="UP001556367">
    <property type="component" value="Unassembled WGS sequence"/>
</dbReference>
<dbReference type="InterPro" id="IPR008984">
    <property type="entry name" value="SMAD_FHA_dom_sf"/>
</dbReference>
<organism evidence="3 4">
    <name type="scientific">Hohenbuehelia grisea</name>
    <dbReference type="NCBI Taxonomy" id="104357"/>
    <lineage>
        <taxon>Eukaryota</taxon>
        <taxon>Fungi</taxon>
        <taxon>Dikarya</taxon>
        <taxon>Basidiomycota</taxon>
        <taxon>Agaricomycotina</taxon>
        <taxon>Agaricomycetes</taxon>
        <taxon>Agaricomycetidae</taxon>
        <taxon>Agaricales</taxon>
        <taxon>Pleurotineae</taxon>
        <taxon>Pleurotaceae</taxon>
        <taxon>Hohenbuehelia</taxon>
    </lineage>
</organism>
<reference evidence="4" key="1">
    <citation type="submission" date="2024-06" db="EMBL/GenBank/DDBJ databases">
        <title>Multi-omics analyses provide insights into the biosynthesis of the anticancer antibiotic pleurotin in Hohenbuehelia grisea.</title>
        <authorList>
            <person name="Weaver J.A."/>
            <person name="Alberti F."/>
        </authorList>
    </citation>
    <scope>NUCLEOTIDE SEQUENCE [LARGE SCALE GENOMIC DNA]</scope>
    <source>
        <strain evidence="4">T-177</strain>
    </source>
</reference>
<proteinExistence type="predicted"/>